<keyword evidence="2" id="KW-0503">Monooxygenase</keyword>
<proteinExistence type="predicted"/>
<keyword evidence="2" id="KW-0560">Oxidoreductase</keyword>
<dbReference type="Proteomes" id="UP000305674">
    <property type="component" value="Unassembled WGS sequence"/>
</dbReference>
<comment type="caution">
    <text evidence="2">The sequence shown here is derived from an EMBL/GenBank/DDBJ whole genome shotgun (WGS) entry which is preliminary data.</text>
</comment>
<dbReference type="RefSeq" id="WP_136853140.1">
    <property type="nucleotide sequence ID" value="NZ_SWCI01000005.1"/>
</dbReference>
<gene>
    <name evidence="2" type="ORF">FCL40_09920</name>
</gene>
<evidence type="ECO:0000313" key="2">
    <source>
        <dbReference type="EMBL" id="TKB48947.1"/>
    </source>
</evidence>
<reference evidence="2 3" key="1">
    <citation type="submission" date="2019-04" db="EMBL/GenBank/DDBJ databases">
        <authorList>
            <person name="Hwang J.C."/>
        </authorList>
    </citation>
    <scope>NUCLEOTIDE SEQUENCE [LARGE SCALE GENOMIC DNA]</scope>
    <source>
        <strain evidence="2 3">IMCC35001</strain>
    </source>
</reference>
<name>A0A4U1BE92_9GAMM</name>
<dbReference type="InterPro" id="IPR052936">
    <property type="entry name" value="Jasmonate_Hydroxylase-like"/>
</dbReference>
<dbReference type="InterPro" id="IPR007138">
    <property type="entry name" value="ABM_dom"/>
</dbReference>
<dbReference type="Gene3D" id="3.30.70.100">
    <property type="match status" value="1"/>
</dbReference>
<evidence type="ECO:0000313" key="3">
    <source>
        <dbReference type="Proteomes" id="UP000305674"/>
    </source>
</evidence>
<protein>
    <submittedName>
        <fullName evidence="2">Antibiotic biosynthesis monooxygenase</fullName>
    </submittedName>
</protein>
<dbReference type="Pfam" id="PF03992">
    <property type="entry name" value="ABM"/>
    <property type="match status" value="1"/>
</dbReference>
<dbReference type="PANTHER" id="PTHR37811">
    <property type="entry name" value="BLL5343 PROTEIN"/>
    <property type="match status" value="1"/>
</dbReference>
<keyword evidence="3" id="KW-1185">Reference proteome</keyword>
<organism evidence="2 3">
    <name type="scientific">Ferrimonas sediminicola</name>
    <dbReference type="NCBI Taxonomy" id="2569538"/>
    <lineage>
        <taxon>Bacteria</taxon>
        <taxon>Pseudomonadati</taxon>
        <taxon>Pseudomonadota</taxon>
        <taxon>Gammaproteobacteria</taxon>
        <taxon>Alteromonadales</taxon>
        <taxon>Ferrimonadaceae</taxon>
        <taxon>Ferrimonas</taxon>
    </lineage>
</organism>
<dbReference type="PANTHER" id="PTHR37811:SF2">
    <property type="entry name" value="ABM DOMAIN-CONTAINING PROTEIN"/>
    <property type="match status" value="1"/>
</dbReference>
<feature type="domain" description="ABM" evidence="1">
    <location>
        <begin position="1"/>
        <end position="68"/>
    </location>
</feature>
<accession>A0A4U1BE92</accession>
<dbReference type="OrthoDB" id="6400140at2"/>
<dbReference type="EMBL" id="SWCI01000005">
    <property type="protein sequence ID" value="TKB48947.1"/>
    <property type="molecule type" value="Genomic_DNA"/>
</dbReference>
<dbReference type="GO" id="GO:0004497">
    <property type="term" value="F:monooxygenase activity"/>
    <property type="evidence" value="ECO:0007669"/>
    <property type="project" value="UniProtKB-KW"/>
</dbReference>
<evidence type="ECO:0000259" key="1">
    <source>
        <dbReference type="Pfam" id="PF03992"/>
    </source>
</evidence>
<dbReference type="InterPro" id="IPR011008">
    <property type="entry name" value="Dimeric_a/b-barrel"/>
</dbReference>
<dbReference type="AlphaFoldDB" id="A0A4U1BE92"/>
<dbReference type="SUPFAM" id="SSF54909">
    <property type="entry name" value="Dimeric alpha+beta barrel"/>
    <property type="match status" value="1"/>
</dbReference>
<sequence>MIAVILEIYPTESGKEAFTALSERLLSMISSHQGLVSIERFQSLMDEHKLLSLSFWLSQEDVHRWQRHLQQLFAEDPSSKALIRHYRVRSAVVVSDRAGDQRQLDAYFADLD</sequence>